<name>A0A2H0W5Y7_9BACT</name>
<sequence>MDTNITGSLEIAKAILAMKETELQMLVTVLQEAHYLSDELVCLLAEFWGVAKQEAQALAEAITSLEQQKEIFGNIGLPKEIEIASKEDYPDDQQPTGN</sequence>
<protein>
    <submittedName>
        <fullName evidence="1">Uncharacterized protein</fullName>
    </submittedName>
</protein>
<accession>A0A2H0W5Y7</accession>
<evidence type="ECO:0000313" key="1">
    <source>
        <dbReference type="EMBL" id="PIS06060.1"/>
    </source>
</evidence>
<dbReference type="AlphaFoldDB" id="A0A2H0W5Y7"/>
<reference evidence="2" key="1">
    <citation type="submission" date="2017-09" db="EMBL/GenBank/DDBJ databases">
        <title>Depth-based differentiation of microbial function through sediment-hosted aquifers and enrichment of novel symbionts in the deep terrestrial subsurface.</title>
        <authorList>
            <person name="Probst A.J."/>
            <person name="Ladd B."/>
            <person name="Jarett J.K."/>
            <person name="Geller-Mcgrath D.E."/>
            <person name="Sieber C.M.K."/>
            <person name="Emerson J.B."/>
            <person name="Anantharaman K."/>
            <person name="Thomas B.C."/>
            <person name="Malmstrom R."/>
            <person name="Stieglmeier M."/>
            <person name="Klingl A."/>
            <person name="Woyke T."/>
            <person name="Ryan C.M."/>
            <person name="Banfield J.F."/>
        </authorList>
    </citation>
    <scope>NUCLEOTIDE SEQUENCE [LARGE SCALE GENOMIC DNA]</scope>
</reference>
<comment type="caution">
    <text evidence="1">The sequence shown here is derived from an EMBL/GenBank/DDBJ whole genome shotgun (WGS) entry which is preliminary data.</text>
</comment>
<gene>
    <name evidence="1" type="ORF">COT80_04835</name>
</gene>
<evidence type="ECO:0000313" key="2">
    <source>
        <dbReference type="Proteomes" id="UP000229056"/>
    </source>
</evidence>
<organism evidence="1 2">
    <name type="scientific">Candidatus Buchananbacteria bacterium CG10_big_fil_rev_8_21_14_0_10_33_19</name>
    <dbReference type="NCBI Taxonomy" id="1974525"/>
    <lineage>
        <taxon>Bacteria</taxon>
        <taxon>Candidatus Buchananiibacteriota</taxon>
    </lineage>
</organism>
<dbReference type="EMBL" id="PEZY01000012">
    <property type="protein sequence ID" value="PIS06060.1"/>
    <property type="molecule type" value="Genomic_DNA"/>
</dbReference>
<dbReference type="Proteomes" id="UP000229056">
    <property type="component" value="Unassembled WGS sequence"/>
</dbReference>
<proteinExistence type="predicted"/>